<accession>A0A0C3IIG2</accession>
<proteinExistence type="predicted"/>
<evidence type="ECO:0000313" key="2">
    <source>
        <dbReference type="Proteomes" id="UP000054217"/>
    </source>
</evidence>
<gene>
    <name evidence="1" type="ORF">M404DRAFT_32931</name>
</gene>
<dbReference type="AlphaFoldDB" id="A0A0C3IIG2"/>
<evidence type="ECO:0000313" key="1">
    <source>
        <dbReference type="EMBL" id="KIN96792.1"/>
    </source>
</evidence>
<reference evidence="2" key="2">
    <citation type="submission" date="2015-01" db="EMBL/GenBank/DDBJ databases">
        <title>Evolutionary Origins and Diversification of the Mycorrhizal Mutualists.</title>
        <authorList>
            <consortium name="DOE Joint Genome Institute"/>
            <consortium name="Mycorrhizal Genomics Consortium"/>
            <person name="Kohler A."/>
            <person name="Kuo A."/>
            <person name="Nagy L.G."/>
            <person name="Floudas D."/>
            <person name="Copeland A."/>
            <person name="Barry K.W."/>
            <person name="Cichocki N."/>
            <person name="Veneault-Fourrey C."/>
            <person name="LaButti K."/>
            <person name="Lindquist E.A."/>
            <person name="Lipzen A."/>
            <person name="Lundell T."/>
            <person name="Morin E."/>
            <person name="Murat C."/>
            <person name="Riley R."/>
            <person name="Ohm R."/>
            <person name="Sun H."/>
            <person name="Tunlid A."/>
            <person name="Henrissat B."/>
            <person name="Grigoriev I.V."/>
            <person name="Hibbett D.S."/>
            <person name="Martin F."/>
        </authorList>
    </citation>
    <scope>NUCLEOTIDE SEQUENCE [LARGE SCALE GENOMIC DNA]</scope>
    <source>
        <strain evidence="2">Marx 270</strain>
    </source>
</reference>
<reference evidence="1 2" key="1">
    <citation type="submission" date="2014-04" db="EMBL/GenBank/DDBJ databases">
        <authorList>
            <consortium name="DOE Joint Genome Institute"/>
            <person name="Kuo A."/>
            <person name="Kohler A."/>
            <person name="Costa M.D."/>
            <person name="Nagy L.G."/>
            <person name="Floudas D."/>
            <person name="Copeland A."/>
            <person name="Barry K.W."/>
            <person name="Cichocki N."/>
            <person name="Veneault-Fourrey C."/>
            <person name="LaButti K."/>
            <person name="Lindquist E.A."/>
            <person name="Lipzen A."/>
            <person name="Lundell T."/>
            <person name="Morin E."/>
            <person name="Murat C."/>
            <person name="Sun H."/>
            <person name="Tunlid A."/>
            <person name="Henrissat B."/>
            <person name="Grigoriev I.V."/>
            <person name="Hibbett D.S."/>
            <person name="Martin F."/>
            <person name="Nordberg H.P."/>
            <person name="Cantor M.N."/>
            <person name="Hua S.X."/>
        </authorList>
    </citation>
    <scope>NUCLEOTIDE SEQUENCE [LARGE SCALE GENOMIC DNA]</scope>
    <source>
        <strain evidence="1 2">Marx 270</strain>
    </source>
</reference>
<dbReference type="InParanoid" id="A0A0C3IIG2"/>
<protein>
    <submittedName>
        <fullName evidence="1">Uncharacterized protein</fullName>
    </submittedName>
</protein>
<organism evidence="1 2">
    <name type="scientific">Pisolithus tinctorius Marx 270</name>
    <dbReference type="NCBI Taxonomy" id="870435"/>
    <lineage>
        <taxon>Eukaryota</taxon>
        <taxon>Fungi</taxon>
        <taxon>Dikarya</taxon>
        <taxon>Basidiomycota</taxon>
        <taxon>Agaricomycotina</taxon>
        <taxon>Agaricomycetes</taxon>
        <taxon>Agaricomycetidae</taxon>
        <taxon>Boletales</taxon>
        <taxon>Sclerodermatineae</taxon>
        <taxon>Pisolithaceae</taxon>
        <taxon>Pisolithus</taxon>
    </lineage>
</organism>
<sequence>MTRLLSFANTATSMITLDIKKNDHTICLHIHNALHAGECTKFNVSIYQNQEEMEITQYATAFWEKSLY</sequence>
<dbReference type="HOGENOM" id="CLU_2795004_0_0_1"/>
<dbReference type="EMBL" id="KN832040">
    <property type="protein sequence ID" value="KIN96792.1"/>
    <property type="molecule type" value="Genomic_DNA"/>
</dbReference>
<dbReference type="Proteomes" id="UP000054217">
    <property type="component" value="Unassembled WGS sequence"/>
</dbReference>
<name>A0A0C3IIG2_PISTI</name>
<keyword evidence="2" id="KW-1185">Reference proteome</keyword>